<feature type="repeat" description="ARM" evidence="5">
    <location>
        <begin position="293"/>
        <end position="322"/>
    </location>
</feature>
<proteinExistence type="inferred from homology"/>
<comment type="similarity">
    <text evidence="1">Belongs to the V-ATPase H subunit family.</text>
</comment>
<dbReference type="EMBL" id="BLLK01000062">
    <property type="protein sequence ID" value="GFH59131.1"/>
    <property type="molecule type" value="Genomic_DNA"/>
</dbReference>
<evidence type="ECO:0000256" key="5">
    <source>
        <dbReference type="PROSITE-ProRule" id="PRU00259"/>
    </source>
</evidence>
<dbReference type="GO" id="GO:0000221">
    <property type="term" value="C:vacuolar proton-transporting V-type ATPase, V1 domain"/>
    <property type="evidence" value="ECO:0007669"/>
    <property type="project" value="InterPro"/>
</dbReference>
<dbReference type="InterPro" id="IPR004908">
    <property type="entry name" value="ATPase_V1-cplx_hsu"/>
</dbReference>
<reference evidence="7 8" key="1">
    <citation type="journal article" date="2021" name="Sci. Rep.">
        <title>The genome of the diatom Chaetoceros tenuissimus carries an ancient integrated fragment of an extant virus.</title>
        <authorList>
            <person name="Hongo Y."/>
            <person name="Kimura K."/>
            <person name="Takaki Y."/>
            <person name="Yoshida Y."/>
            <person name="Baba S."/>
            <person name="Kobayashi G."/>
            <person name="Nagasaki K."/>
            <person name="Hano T."/>
            <person name="Tomaru Y."/>
        </authorList>
    </citation>
    <scope>NUCLEOTIDE SEQUENCE [LARGE SCALE GENOMIC DNA]</scope>
    <source>
        <strain evidence="7 8">NIES-3715</strain>
    </source>
</reference>
<sequence>MAFTAILASSPVAAAFSGISWDPLEKLGLSSSEKSILRSGEDNPVEYTLSNVDDANMYARALIKILTESTGPSGPSVKVSKIKESLPEPDALQCLYTDPTGVVSHYAISRLYDVIVSLREKKEGSAVSMTSTFFENGKLFDDWRPLLRVLHLGGEGDPFAQRGASLCLAYILLVGCPSQCGSDQYYSSVQEPLQALLSWILSQLQSSSGSSVSLVTPTLTALANCTEARHMFAENGGIGYISRHLKRNKQTNPRKKDTGASVQQLYELCFALWTMTYECNTSFSVRSSFVRDGAVKSLCDLIKSAPREKVIRVALSSLRNLAECKTDGTDPAGKKPIDGALFLNEMISCGLMKQIDLMKERKWSDEDIQEGIKVLNKLLHDNHKEMSRWDLYVNEIESGNLEWGILHTEKFFQQNCRQLEGKNGDFALLKKLIKLLASEDDDVAAVACFDLGEFARHYPNGRSIAKRLGAKDAMMQLISHENEILQRQALHSVSKMMVQNWEAVR</sequence>
<gene>
    <name evidence="7" type="ORF">CTEN210_15607</name>
</gene>
<evidence type="ECO:0000256" key="3">
    <source>
        <dbReference type="ARBA" id="ARBA00022781"/>
    </source>
</evidence>
<dbReference type="Gene3D" id="1.25.40.150">
    <property type="entry name" value="V-type ATPase, subunit H, C-terminal domain"/>
    <property type="match status" value="1"/>
</dbReference>
<keyword evidence="4" id="KW-0406">Ion transport</keyword>
<dbReference type="SUPFAM" id="SSF48371">
    <property type="entry name" value="ARM repeat"/>
    <property type="match status" value="1"/>
</dbReference>
<feature type="domain" description="ATPase V1 complex subunit H C-terminal" evidence="6">
    <location>
        <begin position="385"/>
        <end position="501"/>
    </location>
</feature>
<dbReference type="InterPro" id="IPR038497">
    <property type="entry name" value="ATPase_V1-cplx_hsu_C_sf"/>
</dbReference>
<evidence type="ECO:0000313" key="7">
    <source>
        <dbReference type="EMBL" id="GFH59131.1"/>
    </source>
</evidence>
<dbReference type="PROSITE" id="PS50176">
    <property type="entry name" value="ARM_REPEAT"/>
    <property type="match status" value="1"/>
</dbReference>
<evidence type="ECO:0000256" key="2">
    <source>
        <dbReference type="ARBA" id="ARBA00022448"/>
    </source>
</evidence>
<keyword evidence="3" id="KW-0375">Hydrogen ion transport</keyword>
<comment type="caution">
    <text evidence="7">The sequence shown here is derived from an EMBL/GenBank/DDBJ whole genome shotgun (WGS) entry which is preliminary data.</text>
</comment>
<evidence type="ECO:0000313" key="8">
    <source>
        <dbReference type="Proteomes" id="UP001054902"/>
    </source>
</evidence>
<evidence type="ECO:0000256" key="4">
    <source>
        <dbReference type="ARBA" id="ARBA00023065"/>
    </source>
</evidence>
<dbReference type="Proteomes" id="UP001054902">
    <property type="component" value="Unassembled WGS sequence"/>
</dbReference>
<dbReference type="InterPro" id="IPR016024">
    <property type="entry name" value="ARM-type_fold"/>
</dbReference>
<dbReference type="Pfam" id="PF11698">
    <property type="entry name" value="V-ATPase_H_C"/>
    <property type="match status" value="1"/>
</dbReference>
<dbReference type="InterPro" id="IPR000225">
    <property type="entry name" value="Armadillo"/>
</dbReference>
<evidence type="ECO:0000259" key="6">
    <source>
        <dbReference type="Pfam" id="PF11698"/>
    </source>
</evidence>
<protein>
    <recommendedName>
        <fullName evidence="6">ATPase V1 complex subunit H C-terminal domain-containing protein</fullName>
    </recommendedName>
</protein>
<accession>A0AAD3HDE5</accession>
<keyword evidence="8" id="KW-1185">Reference proteome</keyword>
<dbReference type="InterPro" id="IPR011989">
    <property type="entry name" value="ARM-like"/>
</dbReference>
<dbReference type="PANTHER" id="PTHR10698:SF0">
    <property type="entry name" value="V-TYPE PROTON ATPASE SUBUNIT H"/>
    <property type="match status" value="1"/>
</dbReference>
<organism evidence="7 8">
    <name type="scientific">Chaetoceros tenuissimus</name>
    <dbReference type="NCBI Taxonomy" id="426638"/>
    <lineage>
        <taxon>Eukaryota</taxon>
        <taxon>Sar</taxon>
        <taxon>Stramenopiles</taxon>
        <taxon>Ochrophyta</taxon>
        <taxon>Bacillariophyta</taxon>
        <taxon>Coscinodiscophyceae</taxon>
        <taxon>Chaetocerotophycidae</taxon>
        <taxon>Chaetocerotales</taxon>
        <taxon>Chaetocerotaceae</taxon>
        <taxon>Chaetoceros</taxon>
    </lineage>
</organism>
<dbReference type="AlphaFoldDB" id="A0AAD3HDE5"/>
<dbReference type="Gene3D" id="1.25.10.10">
    <property type="entry name" value="Leucine-rich Repeat Variant"/>
    <property type="match status" value="1"/>
</dbReference>
<evidence type="ECO:0000256" key="1">
    <source>
        <dbReference type="ARBA" id="ARBA00008613"/>
    </source>
</evidence>
<dbReference type="GO" id="GO:0046961">
    <property type="term" value="F:proton-transporting ATPase activity, rotational mechanism"/>
    <property type="evidence" value="ECO:0007669"/>
    <property type="project" value="InterPro"/>
</dbReference>
<dbReference type="Pfam" id="PF03224">
    <property type="entry name" value="V-ATPase_H_N"/>
    <property type="match status" value="1"/>
</dbReference>
<dbReference type="PANTHER" id="PTHR10698">
    <property type="entry name" value="V-TYPE PROTON ATPASE SUBUNIT H"/>
    <property type="match status" value="1"/>
</dbReference>
<dbReference type="InterPro" id="IPR011987">
    <property type="entry name" value="ATPase_V1-cplx_hsu_C"/>
</dbReference>
<name>A0AAD3HDE5_9STRA</name>
<keyword evidence="2" id="KW-0813">Transport</keyword>